<dbReference type="GO" id="GO:0005509">
    <property type="term" value="F:calcium ion binding"/>
    <property type="evidence" value="ECO:0007669"/>
    <property type="project" value="InterPro"/>
</dbReference>
<dbReference type="InterPro" id="IPR018502">
    <property type="entry name" value="Annexin_repeat"/>
</dbReference>
<sequence length="152" mass="17407">MESVQCAPDVVPSPREDAEKIRNVVQGFGTHEKALISVIWHRNTAQRQLIKQAYQELYNEDLIKRLESELTGDFEKVVYRWMHDPVDRDAILAHAALKNLSQNYKILIALVSTHRYDGSEINASLASSEANILHDAIKEKAFNHEDVIRIFP</sequence>
<dbReference type="GO" id="GO:0005737">
    <property type="term" value="C:cytoplasm"/>
    <property type="evidence" value="ECO:0007669"/>
    <property type="project" value="TreeGrafter"/>
</dbReference>
<keyword evidence="4" id="KW-1185">Reference proteome</keyword>
<dbReference type="GO" id="GO:0009409">
    <property type="term" value="P:response to cold"/>
    <property type="evidence" value="ECO:0007669"/>
    <property type="project" value="TreeGrafter"/>
</dbReference>
<comment type="caution">
    <text evidence="3">The sequence shown here is derived from an EMBL/GenBank/DDBJ whole genome shotgun (WGS) entry which is preliminary data.</text>
</comment>
<proteinExistence type="predicted"/>
<dbReference type="GO" id="GO:0009414">
    <property type="term" value="P:response to water deprivation"/>
    <property type="evidence" value="ECO:0007669"/>
    <property type="project" value="TreeGrafter"/>
</dbReference>
<dbReference type="AlphaFoldDB" id="A0A7J6X479"/>
<dbReference type="GO" id="GO:0005544">
    <property type="term" value="F:calcium-dependent phospholipid binding"/>
    <property type="evidence" value="ECO:0007669"/>
    <property type="project" value="InterPro"/>
</dbReference>
<keyword evidence="2" id="KW-0041">Annexin</keyword>
<dbReference type="Proteomes" id="UP000554482">
    <property type="component" value="Unassembled WGS sequence"/>
</dbReference>
<dbReference type="Pfam" id="PF00191">
    <property type="entry name" value="Annexin"/>
    <property type="match status" value="1"/>
</dbReference>
<dbReference type="FunFam" id="1.10.220.10:FF:000008">
    <property type="entry name" value="Annexin"/>
    <property type="match status" value="1"/>
</dbReference>
<dbReference type="InterPro" id="IPR001464">
    <property type="entry name" value="Annexin"/>
</dbReference>
<name>A0A7J6X479_THATH</name>
<dbReference type="EMBL" id="JABWDY010006790">
    <property type="protein sequence ID" value="KAF5203420.1"/>
    <property type="molecule type" value="Genomic_DNA"/>
</dbReference>
<dbReference type="GO" id="GO:0009651">
    <property type="term" value="P:response to salt stress"/>
    <property type="evidence" value="ECO:0007669"/>
    <property type="project" value="TreeGrafter"/>
</dbReference>
<protein>
    <submittedName>
        <fullName evidence="3">Annexin-like protein rj4</fullName>
    </submittedName>
</protein>
<evidence type="ECO:0000313" key="4">
    <source>
        <dbReference type="Proteomes" id="UP000554482"/>
    </source>
</evidence>
<dbReference type="GO" id="GO:0009408">
    <property type="term" value="P:response to heat"/>
    <property type="evidence" value="ECO:0007669"/>
    <property type="project" value="TreeGrafter"/>
</dbReference>
<dbReference type="SUPFAM" id="SSF47874">
    <property type="entry name" value="Annexin"/>
    <property type="match status" value="1"/>
</dbReference>
<dbReference type="OrthoDB" id="37886at2759"/>
<accession>A0A7J6X479</accession>
<dbReference type="GO" id="GO:0005886">
    <property type="term" value="C:plasma membrane"/>
    <property type="evidence" value="ECO:0007669"/>
    <property type="project" value="TreeGrafter"/>
</dbReference>
<dbReference type="PANTHER" id="PTHR10502:SF193">
    <property type="entry name" value="ANNEXIN D8"/>
    <property type="match status" value="1"/>
</dbReference>
<gene>
    <name evidence="3" type="ORF">FRX31_006990</name>
</gene>
<dbReference type="PRINTS" id="PR00196">
    <property type="entry name" value="ANNEXIN"/>
</dbReference>
<dbReference type="GO" id="GO:0001786">
    <property type="term" value="F:phosphatidylserine binding"/>
    <property type="evidence" value="ECO:0007669"/>
    <property type="project" value="TreeGrafter"/>
</dbReference>
<dbReference type="Gene3D" id="1.10.220.10">
    <property type="entry name" value="Annexin"/>
    <property type="match status" value="1"/>
</dbReference>
<reference evidence="3 4" key="1">
    <citation type="submission" date="2020-06" db="EMBL/GenBank/DDBJ databases">
        <title>Transcriptomic and genomic resources for Thalictrum thalictroides and T. hernandezii: Facilitating candidate gene discovery in an emerging model plant lineage.</title>
        <authorList>
            <person name="Arias T."/>
            <person name="Riano-Pachon D.M."/>
            <person name="Di Stilio V.S."/>
        </authorList>
    </citation>
    <scope>NUCLEOTIDE SEQUENCE [LARGE SCALE GENOMIC DNA]</scope>
    <source>
        <strain evidence="4">cv. WT478/WT964</strain>
        <tissue evidence="3">Leaves</tissue>
    </source>
</reference>
<dbReference type="InterPro" id="IPR037104">
    <property type="entry name" value="Annexin_sf"/>
</dbReference>
<organism evidence="3 4">
    <name type="scientific">Thalictrum thalictroides</name>
    <name type="common">Rue-anemone</name>
    <name type="synonym">Anemone thalictroides</name>
    <dbReference type="NCBI Taxonomy" id="46969"/>
    <lineage>
        <taxon>Eukaryota</taxon>
        <taxon>Viridiplantae</taxon>
        <taxon>Streptophyta</taxon>
        <taxon>Embryophyta</taxon>
        <taxon>Tracheophyta</taxon>
        <taxon>Spermatophyta</taxon>
        <taxon>Magnoliopsida</taxon>
        <taxon>Ranunculales</taxon>
        <taxon>Ranunculaceae</taxon>
        <taxon>Thalictroideae</taxon>
        <taxon>Thalictrum</taxon>
    </lineage>
</organism>
<evidence type="ECO:0000256" key="2">
    <source>
        <dbReference type="ARBA" id="ARBA00023216"/>
    </source>
</evidence>
<dbReference type="SMART" id="SM00335">
    <property type="entry name" value="ANX"/>
    <property type="match status" value="1"/>
</dbReference>
<dbReference type="PANTHER" id="PTHR10502">
    <property type="entry name" value="ANNEXIN"/>
    <property type="match status" value="1"/>
</dbReference>
<keyword evidence="1" id="KW-0677">Repeat</keyword>
<evidence type="ECO:0000313" key="3">
    <source>
        <dbReference type="EMBL" id="KAF5203420.1"/>
    </source>
</evidence>
<dbReference type="PROSITE" id="PS51897">
    <property type="entry name" value="ANNEXIN_2"/>
    <property type="match status" value="1"/>
</dbReference>
<evidence type="ECO:0000256" key="1">
    <source>
        <dbReference type="ARBA" id="ARBA00022737"/>
    </source>
</evidence>